<feature type="region of interest" description="Disordered" evidence="1">
    <location>
        <begin position="93"/>
        <end position="247"/>
    </location>
</feature>
<keyword evidence="4" id="KW-1185">Reference proteome</keyword>
<evidence type="ECO:0000259" key="2">
    <source>
        <dbReference type="Pfam" id="PF10159"/>
    </source>
</evidence>
<dbReference type="InterPro" id="IPR039207">
    <property type="entry name" value="MMTAG2-like"/>
</dbReference>
<dbReference type="EMBL" id="JALJOQ010000067">
    <property type="protein sequence ID" value="KAK9802778.1"/>
    <property type="molecule type" value="Genomic_DNA"/>
</dbReference>
<dbReference type="AlphaFoldDB" id="A0AAW1P2J7"/>
<feature type="compositionally biased region" description="Low complexity" evidence="1">
    <location>
        <begin position="215"/>
        <end position="225"/>
    </location>
</feature>
<protein>
    <recommendedName>
        <fullName evidence="2">Multiple myeloma tumor-associated protein 2-like N-terminal domain-containing protein</fullName>
    </recommendedName>
</protein>
<dbReference type="PANTHER" id="PTHR14580:SF0">
    <property type="entry name" value="MULTIPLE MYELOMA TUMOR-ASSOCIATED PROTEIN 2"/>
    <property type="match status" value="1"/>
</dbReference>
<evidence type="ECO:0000313" key="3">
    <source>
        <dbReference type="EMBL" id="KAK9802778.1"/>
    </source>
</evidence>
<name>A0AAW1P2J7_9CHLO</name>
<gene>
    <name evidence="3" type="ORF">WJX73_002172</name>
</gene>
<dbReference type="InterPro" id="IPR019315">
    <property type="entry name" value="MMTA2_N"/>
</dbReference>
<sequence>MSLYNGPARGGNRGGKDQFNWDAVKADKDREFYLGHSVKATTGRWQKGKDVFWYTRAKGEDGVDPMAAELRSVKEREEELMMEALGMKPKVKKLPVQPKLDQRELAQLTQAGEDEGQGPLATEDRLKGIGYAPNQAEGQVAGHEVLAGSAPMPAGAMNQGMPLPPPPPRPTAVAGGKRKRDDPEKAQRKAERKAARQAKKVIKQEKKAAKKAAKAAKAAKAPADSSSDDSDAEPSKNIASSVQLGRP</sequence>
<evidence type="ECO:0000313" key="4">
    <source>
        <dbReference type="Proteomes" id="UP001465755"/>
    </source>
</evidence>
<feature type="domain" description="Multiple myeloma tumor-associated protein 2-like N-terminal" evidence="2">
    <location>
        <begin position="11"/>
        <end position="86"/>
    </location>
</feature>
<dbReference type="Proteomes" id="UP001465755">
    <property type="component" value="Unassembled WGS sequence"/>
</dbReference>
<accession>A0AAW1P2J7</accession>
<evidence type="ECO:0000256" key="1">
    <source>
        <dbReference type="SAM" id="MobiDB-lite"/>
    </source>
</evidence>
<organism evidence="3 4">
    <name type="scientific">Symbiochloris irregularis</name>
    <dbReference type="NCBI Taxonomy" id="706552"/>
    <lineage>
        <taxon>Eukaryota</taxon>
        <taxon>Viridiplantae</taxon>
        <taxon>Chlorophyta</taxon>
        <taxon>core chlorophytes</taxon>
        <taxon>Trebouxiophyceae</taxon>
        <taxon>Trebouxiales</taxon>
        <taxon>Trebouxiaceae</taxon>
        <taxon>Symbiochloris</taxon>
    </lineage>
</organism>
<feature type="compositionally biased region" description="Basic and acidic residues" evidence="1">
    <location>
        <begin position="179"/>
        <end position="194"/>
    </location>
</feature>
<dbReference type="Pfam" id="PF10159">
    <property type="entry name" value="MMtag"/>
    <property type="match status" value="1"/>
</dbReference>
<reference evidence="3 4" key="1">
    <citation type="journal article" date="2024" name="Nat. Commun.">
        <title>Phylogenomics reveals the evolutionary origins of lichenization in chlorophyte algae.</title>
        <authorList>
            <person name="Puginier C."/>
            <person name="Libourel C."/>
            <person name="Otte J."/>
            <person name="Skaloud P."/>
            <person name="Haon M."/>
            <person name="Grisel S."/>
            <person name="Petersen M."/>
            <person name="Berrin J.G."/>
            <person name="Delaux P.M."/>
            <person name="Dal Grande F."/>
            <person name="Keller J."/>
        </authorList>
    </citation>
    <scope>NUCLEOTIDE SEQUENCE [LARGE SCALE GENOMIC DNA]</scope>
    <source>
        <strain evidence="3 4">SAG 2036</strain>
    </source>
</reference>
<feature type="compositionally biased region" description="Polar residues" evidence="1">
    <location>
        <begin position="237"/>
        <end position="247"/>
    </location>
</feature>
<dbReference type="PANTHER" id="PTHR14580">
    <property type="entry name" value="MULTIPLE MYELOMA TUMOR-ASSOCIATED PROTEIN 2 FAMILY MEMBER"/>
    <property type="match status" value="1"/>
</dbReference>
<comment type="caution">
    <text evidence="3">The sequence shown here is derived from an EMBL/GenBank/DDBJ whole genome shotgun (WGS) entry which is preliminary data.</text>
</comment>
<proteinExistence type="predicted"/>